<accession>A0A1I2J6V0</accession>
<feature type="transmembrane region" description="Helical" evidence="1">
    <location>
        <begin position="38"/>
        <end position="60"/>
    </location>
</feature>
<dbReference type="OrthoDB" id="1119336at2"/>
<organism evidence="2 3">
    <name type="scientific">Thermoflexibacter ruber</name>
    <dbReference type="NCBI Taxonomy" id="1003"/>
    <lineage>
        <taxon>Bacteria</taxon>
        <taxon>Pseudomonadati</taxon>
        <taxon>Bacteroidota</taxon>
        <taxon>Cytophagia</taxon>
        <taxon>Cytophagales</taxon>
        <taxon>Thermoflexibacteraceae</taxon>
        <taxon>Thermoflexibacter</taxon>
    </lineage>
</organism>
<evidence type="ECO:0000313" key="2">
    <source>
        <dbReference type="EMBL" id="SFF48421.1"/>
    </source>
</evidence>
<feature type="transmembrane region" description="Helical" evidence="1">
    <location>
        <begin position="158"/>
        <end position="184"/>
    </location>
</feature>
<dbReference type="STRING" id="1003.SAMN04488541_104034"/>
<feature type="transmembrane region" description="Helical" evidence="1">
    <location>
        <begin position="132"/>
        <end position="152"/>
    </location>
</feature>
<evidence type="ECO:0000256" key="1">
    <source>
        <dbReference type="SAM" id="Phobius"/>
    </source>
</evidence>
<reference evidence="2 3" key="1">
    <citation type="submission" date="2016-10" db="EMBL/GenBank/DDBJ databases">
        <authorList>
            <person name="de Groot N.N."/>
        </authorList>
    </citation>
    <scope>NUCLEOTIDE SEQUENCE [LARGE SCALE GENOMIC DNA]</scope>
    <source>
        <strain>GEY</strain>
        <strain evidence="3">DSM 9560</strain>
    </source>
</reference>
<keyword evidence="1" id="KW-1133">Transmembrane helix</keyword>
<dbReference type="AlphaFoldDB" id="A0A1I2J6V0"/>
<keyword evidence="3" id="KW-1185">Reference proteome</keyword>
<feature type="transmembrane region" description="Helical" evidence="1">
    <location>
        <begin position="72"/>
        <end position="90"/>
    </location>
</feature>
<sequence>MQLSIQELQDTHKYQLLYKLNHEQIREFAQQELKKRNIFTVAYFLFSMSSFGFLGAVVTIDLLEAKISWAKLLGGVGLGILLCFSGIILIHEYLHVLAYKIVGAENTEIHANWKQFVFVAVADKFVANAKEFYFIALIPFVCISLGLVVGLFLCTGFWFYVCLSILIFHSLASGGDFALVSFFWENRQRKILTYDDVPEKMSYFYELKETY</sequence>
<dbReference type="InterPro" id="IPR021683">
    <property type="entry name" value="DUF3267"/>
</dbReference>
<keyword evidence="1" id="KW-0812">Transmembrane</keyword>
<evidence type="ECO:0000313" key="3">
    <source>
        <dbReference type="Proteomes" id="UP000199513"/>
    </source>
</evidence>
<protein>
    <submittedName>
        <fullName evidence="2">Putative zincin peptidase</fullName>
    </submittedName>
</protein>
<dbReference type="Proteomes" id="UP000199513">
    <property type="component" value="Unassembled WGS sequence"/>
</dbReference>
<name>A0A1I2J6V0_9BACT</name>
<proteinExistence type="predicted"/>
<dbReference type="EMBL" id="FONY01000040">
    <property type="protein sequence ID" value="SFF48421.1"/>
    <property type="molecule type" value="Genomic_DNA"/>
</dbReference>
<keyword evidence="1" id="KW-0472">Membrane</keyword>
<dbReference type="RefSeq" id="WP_091548908.1">
    <property type="nucleotide sequence ID" value="NZ_FONY01000040.1"/>
</dbReference>
<dbReference type="Pfam" id="PF11667">
    <property type="entry name" value="DUF3267"/>
    <property type="match status" value="1"/>
</dbReference>
<gene>
    <name evidence="2" type="ORF">SAMN04488541_104034</name>
</gene>